<feature type="region of interest" description="Disordered" evidence="1">
    <location>
        <begin position="1"/>
        <end position="39"/>
    </location>
</feature>
<keyword evidence="2" id="KW-1185">Reference proteome</keyword>
<name>A0A7E4WC97_PANRE</name>
<evidence type="ECO:0000313" key="3">
    <source>
        <dbReference type="WBParaSite" id="Pan_g9578.t1"/>
    </source>
</evidence>
<protein>
    <submittedName>
        <fullName evidence="3">UBX domain-containing protein</fullName>
    </submittedName>
</protein>
<sequence length="126" mass="12594">MGKPNSSKKKGGPNSSLGPAPGGGVAAPPALPGPPRPVPHLVTLTLPSGSISFRGTVAERFERGLLGFLERGWLGATGTPTPAPTGPSAVLGMPPLEAGVPGSHRLNSAQPVPRLMASEILPKSLG</sequence>
<evidence type="ECO:0000256" key="1">
    <source>
        <dbReference type="SAM" id="MobiDB-lite"/>
    </source>
</evidence>
<feature type="region of interest" description="Disordered" evidence="1">
    <location>
        <begin position="77"/>
        <end position="108"/>
    </location>
</feature>
<dbReference type="WBParaSite" id="Pan_g9578.t1">
    <property type="protein sequence ID" value="Pan_g9578.t1"/>
    <property type="gene ID" value="Pan_g9578"/>
</dbReference>
<organism evidence="2 3">
    <name type="scientific">Panagrellus redivivus</name>
    <name type="common">Microworm</name>
    <dbReference type="NCBI Taxonomy" id="6233"/>
    <lineage>
        <taxon>Eukaryota</taxon>
        <taxon>Metazoa</taxon>
        <taxon>Ecdysozoa</taxon>
        <taxon>Nematoda</taxon>
        <taxon>Chromadorea</taxon>
        <taxon>Rhabditida</taxon>
        <taxon>Tylenchina</taxon>
        <taxon>Panagrolaimomorpha</taxon>
        <taxon>Panagrolaimoidea</taxon>
        <taxon>Panagrolaimidae</taxon>
        <taxon>Panagrellus</taxon>
    </lineage>
</organism>
<reference evidence="3" key="2">
    <citation type="submission" date="2020-10" db="UniProtKB">
        <authorList>
            <consortium name="WormBaseParasite"/>
        </authorList>
    </citation>
    <scope>IDENTIFICATION</scope>
</reference>
<accession>A0A7E4WC97</accession>
<feature type="compositionally biased region" description="Basic residues" evidence="1">
    <location>
        <begin position="1"/>
        <end position="11"/>
    </location>
</feature>
<dbReference type="AlphaFoldDB" id="A0A7E4WC97"/>
<evidence type="ECO:0000313" key="2">
    <source>
        <dbReference type="Proteomes" id="UP000492821"/>
    </source>
</evidence>
<proteinExistence type="predicted"/>
<feature type="compositionally biased region" description="Pro residues" evidence="1">
    <location>
        <begin position="29"/>
        <end position="38"/>
    </location>
</feature>
<dbReference type="Proteomes" id="UP000492821">
    <property type="component" value="Unassembled WGS sequence"/>
</dbReference>
<reference evidence="2" key="1">
    <citation type="journal article" date="2013" name="Genetics">
        <title>The draft genome and transcriptome of Panagrellus redivivus are shaped by the harsh demands of a free-living lifestyle.</title>
        <authorList>
            <person name="Srinivasan J."/>
            <person name="Dillman A.R."/>
            <person name="Macchietto M.G."/>
            <person name="Heikkinen L."/>
            <person name="Lakso M."/>
            <person name="Fracchia K.M."/>
            <person name="Antoshechkin I."/>
            <person name="Mortazavi A."/>
            <person name="Wong G."/>
            <person name="Sternberg P.W."/>
        </authorList>
    </citation>
    <scope>NUCLEOTIDE SEQUENCE [LARGE SCALE GENOMIC DNA]</scope>
    <source>
        <strain evidence="2">MT8872</strain>
    </source>
</reference>